<dbReference type="Gene3D" id="3.40.50.300">
    <property type="entry name" value="P-loop containing nucleotide triphosphate hydrolases"/>
    <property type="match status" value="1"/>
</dbReference>
<keyword evidence="8 10" id="KW-0472">Membrane</keyword>
<dbReference type="PANTHER" id="PTHR24221:SF248">
    <property type="entry name" value="ABC TRANSPORTER TRANSMEMBRANE REGION"/>
    <property type="match status" value="1"/>
</dbReference>
<dbReference type="GO" id="GO:0140359">
    <property type="term" value="F:ABC-type transporter activity"/>
    <property type="evidence" value="ECO:0007669"/>
    <property type="project" value="InterPro"/>
</dbReference>
<evidence type="ECO:0000256" key="10">
    <source>
        <dbReference type="SAM" id="Phobius"/>
    </source>
</evidence>
<reference evidence="13 14" key="1">
    <citation type="journal article" date="2014" name="ISME J.">
        <title>Candidatus Competibacter-lineage genomes retrieved from metagenomes reveal functional metabolic diversity.</title>
        <authorList>
            <person name="McIlroy S.J."/>
            <person name="Albertsen M."/>
            <person name="Andresen E.K."/>
            <person name="Saunders A.M."/>
            <person name="Kristiansen R."/>
            <person name="Stokholm-Bjerregaard M."/>
            <person name="Nielsen K.L."/>
            <person name="Nielsen P.H."/>
        </authorList>
    </citation>
    <scope>NUCLEOTIDE SEQUENCE [LARGE SCALE GENOMIC DNA]</scope>
    <source>
        <strain evidence="13 14">Run_B_J11</strain>
    </source>
</reference>
<name>A0A7U7J3L3_9GAMM</name>
<dbReference type="CDD" id="cd18586">
    <property type="entry name" value="ABC_6TM_PrtD_like"/>
    <property type="match status" value="1"/>
</dbReference>
<dbReference type="CDD" id="cd03246">
    <property type="entry name" value="ABCC_Protease_Secretion"/>
    <property type="match status" value="1"/>
</dbReference>
<evidence type="ECO:0000256" key="2">
    <source>
        <dbReference type="ARBA" id="ARBA00022448"/>
    </source>
</evidence>
<evidence type="ECO:0000256" key="1">
    <source>
        <dbReference type="ARBA" id="ARBA00004651"/>
    </source>
</evidence>
<dbReference type="GO" id="GO:0006508">
    <property type="term" value="P:proteolysis"/>
    <property type="evidence" value="ECO:0007669"/>
    <property type="project" value="UniProtKB-KW"/>
</dbReference>
<feature type="transmembrane region" description="Helical" evidence="10">
    <location>
        <begin position="156"/>
        <end position="174"/>
    </location>
</feature>
<sequence length="597" mass="64632">MTRPKAEPSDLQKVLHLCWQSFAIAGFFSLFINLLMLAPSLYMLQVYDRVLASRSEFTLLMLTLLIAGSLIVMGALEWVRSQILVRVGARMDVLLDARLFSAVFDWSLRRPGSGSAQPLHDLNNLRQFLTGSGLFAFFDAPWVPIYLIVLFLMHPWFGWFAIVSALILAGLTVATELSTSKPLAAANAEAMAAANYATSNLRNCEVLEAMGMLPRIRQRWIERHQRVMGLQAIASDRAGALAATSKMLRMLLQSLILGLGALLAVEHLVTPGIMIAASILMGRALAPIDLLIGTWKGFVSARTAYHRLNELLHTVPERPRYLSLPPPTGALSLENIVVVPPGAQTPAVRGINLGIAAGESIGIIGPSAAGKSTLARAVLGIWPLYAGKVRLDGADIQNCNRDELGPYLGYLPQDIELFDGTVAENIARFGAIDPDQVVAAARKAAVHEMILQLPKAYDTRIGEGGAALSGGQRQRIGLARALYGNPVLVVLDEPNSNLDDQGEAALAQAMLEMKRLGSTVLIISHRISILQVVDKVLVLREGQAQHFGPRDQVLTQFTRPTAVPTPQPATSQAQFATSQGQPRAMTPIQPISQTRPS</sequence>
<dbReference type="Pfam" id="PF00005">
    <property type="entry name" value="ABC_tran"/>
    <property type="match status" value="1"/>
</dbReference>
<dbReference type="NCBIfam" id="TIGR01842">
    <property type="entry name" value="type_I_sec_PrtD"/>
    <property type="match status" value="1"/>
</dbReference>
<dbReference type="SMART" id="SM00382">
    <property type="entry name" value="AAA"/>
    <property type="match status" value="1"/>
</dbReference>
<dbReference type="OrthoDB" id="9806127at2"/>
<dbReference type="InterPro" id="IPR039421">
    <property type="entry name" value="Type_1_exporter"/>
</dbReference>
<dbReference type="PROSITE" id="PS50893">
    <property type="entry name" value="ABC_TRANSPORTER_2"/>
    <property type="match status" value="1"/>
</dbReference>
<dbReference type="InterPro" id="IPR036640">
    <property type="entry name" value="ABC1_TM_sf"/>
</dbReference>
<evidence type="ECO:0000256" key="4">
    <source>
        <dbReference type="ARBA" id="ARBA00022692"/>
    </source>
</evidence>
<dbReference type="SUPFAM" id="SSF52540">
    <property type="entry name" value="P-loop containing nucleoside triphosphate hydrolases"/>
    <property type="match status" value="1"/>
</dbReference>
<dbReference type="Gene3D" id="1.20.1560.10">
    <property type="entry name" value="ABC transporter type 1, transmembrane domain"/>
    <property type="match status" value="1"/>
</dbReference>
<dbReference type="FunFam" id="3.40.50.300:FF:001444">
    <property type="entry name" value="ABC transporter ATP-binding protein"/>
    <property type="match status" value="1"/>
</dbReference>
<dbReference type="InterPro" id="IPR047957">
    <property type="entry name" value="ABC_AprD-like_6TM"/>
</dbReference>
<evidence type="ECO:0000256" key="8">
    <source>
        <dbReference type="ARBA" id="ARBA00023136"/>
    </source>
</evidence>
<gene>
    <name evidence="13" type="ORF">BN874_410004</name>
</gene>
<dbReference type="Proteomes" id="UP000019184">
    <property type="component" value="Unassembled WGS sequence"/>
</dbReference>
<keyword evidence="14" id="KW-1185">Reference proteome</keyword>
<dbReference type="GO" id="GO:0005886">
    <property type="term" value="C:plasma membrane"/>
    <property type="evidence" value="ECO:0007669"/>
    <property type="project" value="UniProtKB-SubCell"/>
</dbReference>
<evidence type="ECO:0000256" key="9">
    <source>
        <dbReference type="SAM" id="MobiDB-lite"/>
    </source>
</evidence>
<organism evidence="13 14">
    <name type="scientific">Candidatus Contendobacter odensis Run_B_J11</name>
    <dbReference type="NCBI Taxonomy" id="1400861"/>
    <lineage>
        <taxon>Bacteria</taxon>
        <taxon>Pseudomonadati</taxon>
        <taxon>Pseudomonadota</taxon>
        <taxon>Gammaproteobacteria</taxon>
        <taxon>Candidatus Competibacteraceae</taxon>
        <taxon>Candidatus Contendibacter</taxon>
    </lineage>
</organism>
<evidence type="ECO:0000256" key="3">
    <source>
        <dbReference type="ARBA" id="ARBA00022475"/>
    </source>
</evidence>
<dbReference type="InterPro" id="IPR003593">
    <property type="entry name" value="AAA+_ATPase"/>
</dbReference>
<dbReference type="EC" id="3.6.3.43" evidence="13"/>
<keyword evidence="6 13" id="KW-0067">ATP-binding</keyword>
<dbReference type="Pfam" id="PF00664">
    <property type="entry name" value="ABC_membrane"/>
    <property type="match status" value="1"/>
</dbReference>
<keyword evidence="4 10" id="KW-0812">Transmembrane</keyword>
<feature type="domain" description="ABC transporter" evidence="11">
    <location>
        <begin position="331"/>
        <end position="566"/>
    </location>
</feature>
<dbReference type="InterPro" id="IPR003439">
    <property type="entry name" value="ABC_transporter-like_ATP-bd"/>
</dbReference>
<dbReference type="RefSeq" id="WP_051497891.1">
    <property type="nucleotide sequence ID" value="NZ_CBTK010000256.1"/>
</dbReference>
<feature type="domain" description="ABC transmembrane type-1" evidence="12">
    <location>
        <begin position="23"/>
        <end position="300"/>
    </location>
</feature>
<proteinExistence type="predicted"/>
<keyword evidence="5" id="KW-0547">Nucleotide-binding</keyword>
<keyword evidence="2" id="KW-0813">Transport</keyword>
<dbReference type="InterPro" id="IPR010128">
    <property type="entry name" value="ATPase_T1SS_PrtD-like"/>
</dbReference>
<keyword evidence="13" id="KW-0645">Protease</keyword>
<feature type="transmembrane region" description="Helical" evidence="10">
    <location>
        <begin position="21"/>
        <end position="45"/>
    </location>
</feature>
<evidence type="ECO:0000313" key="14">
    <source>
        <dbReference type="Proteomes" id="UP000019184"/>
    </source>
</evidence>
<evidence type="ECO:0000256" key="7">
    <source>
        <dbReference type="ARBA" id="ARBA00022989"/>
    </source>
</evidence>
<dbReference type="PROSITE" id="PS00211">
    <property type="entry name" value="ABC_TRANSPORTER_1"/>
    <property type="match status" value="1"/>
</dbReference>
<dbReference type="FunFam" id="1.20.1560.10:FF:000109">
    <property type="entry name" value="Alkaline protease secretion ATP-binding protein aprD"/>
    <property type="match status" value="1"/>
</dbReference>
<dbReference type="GO" id="GO:0005524">
    <property type="term" value="F:ATP binding"/>
    <property type="evidence" value="ECO:0007669"/>
    <property type="project" value="UniProtKB-KW"/>
</dbReference>
<evidence type="ECO:0000256" key="5">
    <source>
        <dbReference type="ARBA" id="ARBA00022741"/>
    </source>
</evidence>
<dbReference type="GO" id="GO:0030256">
    <property type="term" value="C:type I protein secretion system complex"/>
    <property type="evidence" value="ECO:0007669"/>
    <property type="project" value="InterPro"/>
</dbReference>
<keyword evidence="7 10" id="KW-1133">Transmembrane helix</keyword>
<dbReference type="PROSITE" id="PS50929">
    <property type="entry name" value="ABC_TM1F"/>
    <property type="match status" value="1"/>
</dbReference>
<evidence type="ECO:0000313" key="13">
    <source>
        <dbReference type="EMBL" id="CDH46281.1"/>
    </source>
</evidence>
<keyword evidence="3" id="KW-1003">Cell membrane</keyword>
<comment type="caution">
    <text evidence="13">The sequence shown here is derived from an EMBL/GenBank/DDBJ whole genome shotgun (WGS) entry which is preliminary data.</text>
</comment>
<protein>
    <submittedName>
        <fullName evidence="13">Alkaline protease secretion ATP-binding protein aprD</fullName>
        <ecNumber evidence="13">3.6.3.43</ecNumber>
    </submittedName>
</protein>
<evidence type="ECO:0000259" key="11">
    <source>
        <dbReference type="PROSITE" id="PS50893"/>
    </source>
</evidence>
<feature type="compositionally biased region" description="Polar residues" evidence="9">
    <location>
        <begin position="568"/>
        <end position="581"/>
    </location>
</feature>
<dbReference type="EMBL" id="CBTK010000256">
    <property type="protein sequence ID" value="CDH46281.1"/>
    <property type="molecule type" value="Genomic_DNA"/>
</dbReference>
<dbReference type="GO" id="GO:0008233">
    <property type="term" value="F:peptidase activity"/>
    <property type="evidence" value="ECO:0007669"/>
    <property type="project" value="UniProtKB-KW"/>
</dbReference>
<feature type="transmembrane region" description="Helical" evidence="10">
    <location>
        <begin position="255"/>
        <end position="281"/>
    </location>
</feature>
<dbReference type="PANTHER" id="PTHR24221">
    <property type="entry name" value="ATP-BINDING CASSETTE SUB-FAMILY B"/>
    <property type="match status" value="1"/>
</dbReference>
<dbReference type="GO" id="GO:0034040">
    <property type="term" value="F:ATPase-coupled lipid transmembrane transporter activity"/>
    <property type="evidence" value="ECO:0007669"/>
    <property type="project" value="TreeGrafter"/>
</dbReference>
<dbReference type="InterPro" id="IPR011527">
    <property type="entry name" value="ABC1_TM_dom"/>
</dbReference>
<keyword evidence="13" id="KW-0378">Hydrolase</keyword>
<feature type="region of interest" description="Disordered" evidence="9">
    <location>
        <begin position="561"/>
        <end position="597"/>
    </location>
</feature>
<dbReference type="SUPFAM" id="SSF90123">
    <property type="entry name" value="ABC transporter transmembrane region"/>
    <property type="match status" value="1"/>
</dbReference>
<dbReference type="InterPro" id="IPR027417">
    <property type="entry name" value="P-loop_NTPase"/>
</dbReference>
<comment type="subcellular location">
    <subcellularLocation>
        <location evidence="1">Cell membrane</location>
        <topology evidence="1">Multi-pass membrane protein</topology>
    </subcellularLocation>
</comment>
<feature type="transmembrane region" description="Helical" evidence="10">
    <location>
        <begin position="128"/>
        <end position="150"/>
    </location>
</feature>
<evidence type="ECO:0000259" key="12">
    <source>
        <dbReference type="PROSITE" id="PS50929"/>
    </source>
</evidence>
<dbReference type="AlphaFoldDB" id="A0A7U7J3L3"/>
<evidence type="ECO:0000256" key="6">
    <source>
        <dbReference type="ARBA" id="ARBA00022840"/>
    </source>
</evidence>
<dbReference type="GO" id="GO:0030253">
    <property type="term" value="P:protein secretion by the type I secretion system"/>
    <property type="evidence" value="ECO:0007669"/>
    <property type="project" value="InterPro"/>
</dbReference>
<accession>A0A7U7J3L3</accession>
<feature type="transmembrane region" description="Helical" evidence="10">
    <location>
        <begin position="57"/>
        <end position="76"/>
    </location>
</feature>
<dbReference type="InterPro" id="IPR017871">
    <property type="entry name" value="ABC_transporter-like_CS"/>
</dbReference>
<dbReference type="GO" id="GO:0016887">
    <property type="term" value="F:ATP hydrolysis activity"/>
    <property type="evidence" value="ECO:0007669"/>
    <property type="project" value="InterPro"/>
</dbReference>